<organism evidence="1 2">
    <name type="scientific">Cohnella soli</name>
    <dbReference type="NCBI Taxonomy" id="425005"/>
    <lineage>
        <taxon>Bacteria</taxon>
        <taxon>Bacillati</taxon>
        <taxon>Bacillota</taxon>
        <taxon>Bacilli</taxon>
        <taxon>Bacillales</taxon>
        <taxon>Paenibacillaceae</taxon>
        <taxon>Cohnella</taxon>
    </lineage>
</organism>
<comment type="caution">
    <text evidence="1">The sequence shown here is derived from an EMBL/GenBank/DDBJ whole genome shotgun (WGS) entry which is preliminary data.</text>
</comment>
<keyword evidence="2" id="KW-1185">Reference proteome</keyword>
<accession>A0ABW0HU14</accession>
<gene>
    <name evidence="1" type="ORF">ACFPOF_12915</name>
</gene>
<dbReference type="Proteomes" id="UP001596113">
    <property type="component" value="Unassembled WGS sequence"/>
</dbReference>
<evidence type="ECO:0000313" key="1">
    <source>
        <dbReference type="EMBL" id="MFC5403637.1"/>
    </source>
</evidence>
<sequence>MSELAFHHYMRMNSSQLEQTYKEAMEKAGYFAFYTFVEDFRNGLRGYADSEIELFARLLARSRELFPLPERFSPSWGGLWDEFEMIIAAKNEALASVSATERDGEWQIILDNPYSHNSVVCYTALPFLEASYLYGYFQRDLKPHELLRLQRVSVILQTNGRKEASILPD</sequence>
<dbReference type="RefSeq" id="WP_378133199.1">
    <property type="nucleotide sequence ID" value="NZ_JBHSMI010000025.1"/>
</dbReference>
<name>A0ABW0HU14_9BACL</name>
<evidence type="ECO:0000313" key="2">
    <source>
        <dbReference type="Proteomes" id="UP001596113"/>
    </source>
</evidence>
<protein>
    <submittedName>
        <fullName evidence="1">Uncharacterized protein</fullName>
    </submittedName>
</protein>
<reference evidence="2" key="1">
    <citation type="journal article" date="2019" name="Int. J. Syst. Evol. Microbiol.">
        <title>The Global Catalogue of Microorganisms (GCM) 10K type strain sequencing project: providing services to taxonomists for standard genome sequencing and annotation.</title>
        <authorList>
            <consortium name="The Broad Institute Genomics Platform"/>
            <consortium name="The Broad Institute Genome Sequencing Center for Infectious Disease"/>
            <person name="Wu L."/>
            <person name="Ma J."/>
        </authorList>
    </citation>
    <scope>NUCLEOTIDE SEQUENCE [LARGE SCALE GENOMIC DNA]</scope>
    <source>
        <strain evidence="2">CGMCC 1.18575</strain>
    </source>
</reference>
<dbReference type="EMBL" id="JBHSMI010000025">
    <property type="protein sequence ID" value="MFC5403637.1"/>
    <property type="molecule type" value="Genomic_DNA"/>
</dbReference>
<proteinExistence type="predicted"/>